<sequence length="268" mass="28803">MVSWAITGATRGIGLGFVENLSVDPKNQVFALIRSLGTAGPLKELASQRKNIHMILTDISDPTKLDEAAAEVSKVTTGSLDVLILNAGSAGPDTAVLPPSGFHGKKEALDLEIGESIKNNLLSNIYTINSFLHLIRNGQEKKVIFISSQSGNLEFTRQTGFSTLLGYSVSKAGMNMAAAKFAVELAPEGIKTLSLSPGWVNTDAAKAVTGDPEVRKYVLNMFHKVDPNVEGPAPIDEAVSNMLRVIRNLTEADSGKFLTHHGDEEQWF</sequence>
<dbReference type="OrthoDB" id="7289984at2759"/>
<dbReference type="InterPro" id="IPR052184">
    <property type="entry name" value="SDR_enzymes"/>
</dbReference>
<keyword evidence="2" id="KW-1185">Reference proteome</keyword>
<proteinExistence type="predicted"/>
<dbReference type="EMBL" id="ML977586">
    <property type="protein sequence ID" value="KAF2000800.1"/>
    <property type="molecule type" value="Genomic_DNA"/>
</dbReference>
<dbReference type="GO" id="GO:0016616">
    <property type="term" value="F:oxidoreductase activity, acting on the CH-OH group of donors, NAD or NADP as acceptor"/>
    <property type="evidence" value="ECO:0007669"/>
    <property type="project" value="TreeGrafter"/>
</dbReference>
<dbReference type="PANTHER" id="PTHR45458">
    <property type="entry name" value="SHORT-CHAIN DEHYDROGENASE/REDUCTASE SDR"/>
    <property type="match status" value="1"/>
</dbReference>
<protein>
    <submittedName>
        <fullName evidence="1">NAD(P)-binding protein</fullName>
    </submittedName>
</protein>
<reference evidence="1" key="1">
    <citation type="journal article" date="2020" name="Stud. Mycol.">
        <title>101 Dothideomycetes genomes: a test case for predicting lifestyles and emergence of pathogens.</title>
        <authorList>
            <person name="Haridas S."/>
            <person name="Albert R."/>
            <person name="Binder M."/>
            <person name="Bloem J."/>
            <person name="Labutti K."/>
            <person name="Salamov A."/>
            <person name="Andreopoulos B."/>
            <person name="Baker S."/>
            <person name="Barry K."/>
            <person name="Bills G."/>
            <person name="Bluhm B."/>
            <person name="Cannon C."/>
            <person name="Castanera R."/>
            <person name="Culley D."/>
            <person name="Daum C."/>
            <person name="Ezra D."/>
            <person name="Gonzalez J."/>
            <person name="Henrissat B."/>
            <person name="Kuo A."/>
            <person name="Liang C."/>
            <person name="Lipzen A."/>
            <person name="Lutzoni F."/>
            <person name="Magnuson J."/>
            <person name="Mondo S."/>
            <person name="Nolan M."/>
            <person name="Ohm R."/>
            <person name="Pangilinan J."/>
            <person name="Park H.-J."/>
            <person name="Ramirez L."/>
            <person name="Alfaro M."/>
            <person name="Sun H."/>
            <person name="Tritt A."/>
            <person name="Yoshinaga Y."/>
            <person name="Zwiers L.-H."/>
            <person name="Turgeon B."/>
            <person name="Goodwin S."/>
            <person name="Spatafora J."/>
            <person name="Crous P."/>
            <person name="Grigoriev I."/>
        </authorList>
    </citation>
    <scope>NUCLEOTIDE SEQUENCE</scope>
    <source>
        <strain evidence="1">CBS 123094</strain>
    </source>
</reference>
<dbReference type="AlphaFoldDB" id="A0A6A5WFX0"/>
<dbReference type="Proteomes" id="UP000799779">
    <property type="component" value="Unassembled WGS sequence"/>
</dbReference>
<dbReference type="PRINTS" id="PR00081">
    <property type="entry name" value="GDHRDH"/>
</dbReference>
<evidence type="ECO:0000313" key="1">
    <source>
        <dbReference type="EMBL" id="KAF2000800.1"/>
    </source>
</evidence>
<name>A0A6A5WFX0_9PLEO</name>
<accession>A0A6A5WFX0</accession>
<evidence type="ECO:0000313" key="2">
    <source>
        <dbReference type="Proteomes" id="UP000799779"/>
    </source>
</evidence>
<dbReference type="InterPro" id="IPR002347">
    <property type="entry name" value="SDR_fam"/>
</dbReference>
<dbReference type="Gene3D" id="3.40.50.720">
    <property type="entry name" value="NAD(P)-binding Rossmann-like Domain"/>
    <property type="match status" value="1"/>
</dbReference>
<dbReference type="InterPro" id="IPR036291">
    <property type="entry name" value="NAD(P)-bd_dom_sf"/>
</dbReference>
<dbReference type="SUPFAM" id="SSF51735">
    <property type="entry name" value="NAD(P)-binding Rossmann-fold domains"/>
    <property type="match status" value="1"/>
</dbReference>
<organism evidence="1 2">
    <name type="scientific">Amniculicola lignicola CBS 123094</name>
    <dbReference type="NCBI Taxonomy" id="1392246"/>
    <lineage>
        <taxon>Eukaryota</taxon>
        <taxon>Fungi</taxon>
        <taxon>Dikarya</taxon>
        <taxon>Ascomycota</taxon>
        <taxon>Pezizomycotina</taxon>
        <taxon>Dothideomycetes</taxon>
        <taxon>Pleosporomycetidae</taxon>
        <taxon>Pleosporales</taxon>
        <taxon>Amniculicolaceae</taxon>
        <taxon>Amniculicola</taxon>
    </lineage>
</organism>
<dbReference type="PANTHER" id="PTHR45458:SF3">
    <property type="entry name" value="CHAIN DEHYDROGENASE (ATSC), PUTATIVE-RELATED"/>
    <property type="match status" value="1"/>
</dbReference>
<dbReference type="Pfam" id="PF00106">
    <property type="entry name" value="adh_short"/>
    <property type="match status" value="1"/>
</dbReference>
<gene>
    <name evidence="1" type="ORF">P154DRAFT_562987</name>
</gene>